<keyword evidence="2" id="KW-1185">Reference proteome</keyword>
<sequence length="118" mass="13231">MTYDVAVWRHAGSPTDEEAAAEYERRCNQSEQRWEADALEPACPELVELIRRMRAEFPQQEPIWEGPADGDLASQADGEFIYITMSWDGGPDVVRFIAGIARSLGLVVYDPQDEAVLS</sequence>
<proteinExistence type="predicted"/>
<dbReference type="EMBL" id="CT573213">
    <property type="protein sequence ID" value="CAJ60331.1"/>
    <property type="molecule type" value="Genomic_DNA"/>
</dbReference>
<accession>Q0RQ46</accession>
<organism evidence="1 2">
    <name type="scientific">Frankia alni (strain DSM 45986 / CECT 9034 / ACN14a)</name>
    <dbReference type="NCBI Taxonomy" id="326424"/>
    <lineage>
        <taxon>Bacteria</taxon>
        <taxon>Bacillati</taxon>
        <taxon>Actinomycetota</taxon>
        <taxon>Actinomycetes</taxon>
        <taxon>Frankiales</taxon>
        <taxon>Frankiaceae</taxon>
        <taxon>Frankia</taxon>
    </lineage>
</organism>
<evidence type="ECO:0000313" key="1">
    <source>
        <dbReference type="EMBL" id="CAJ60331.1"/>
    </source>
</evidence>
<dbReference type="HOGENOM" id="CLU_2167269_0_0_11"/>
<protein>
    <submittedName>
        <fullName evidence="1">Uncharacterized protein</fullName>
    </submittedName>
</protein>
<name>Q0RQ46_FRAAA</name>
<evidence type="ECO:0000313" key="2">
    <source>
        <dbReference type="Proteomes" id="UP000000657"/>
    </source>
</evidence>
<reference evidence="1 2" key="1">
    <citation type="journal article" date="2007" name="Genome Res.">
        <title>Genome characteristics of facultatively symbiotic Frankia sp. strains reflect host range and host plant biogeography.</title>
        <authorList>
            <person name="Normand P."/>
            <person name="Lapierre P."/>
            <person name="Tisa L.S."/>
            <person name="Gogarten J.P."/>
            <person name="Alloisio N."/>
            <person name="Bagnarol E."/>
            <person name="Bassi C.A."/>
            <person name="Berry A.M."/>
            <person name="Bickhart D.M."/>
            <person name="Choisne N."/>
            <person name="Couloux A."/>
            <person name="Cournoyer B."/>
            <person name="Cruveiller S."/>
            <person name="Daubin V."/>
            <person name="Demange N."/>
            <person name="Francino M.P."/>
            <person name="Goltsman E."/>
            <person name="Huang Y."/>
            <person name="Kopp O.R."/>
            <person name="Labarre L."/>
            <person name="Lapidus A."/>
            <person name="Lavire C."/>
            <person name="Marechal J."/>
            <person name="Martinez M."/>
            <person name="Mastronunzio J.E."/>
            <person name="Mullin B.C."/>
            <person name="Niemann J."/>
            <person name="Pujic P."/>
            <person name="Rawnsley T."/>
            <person name="Rouy Z."/>
            <person name="Schenowitz C."/>
            <person name="Sellstedt A."/>
            <person name="Tavares F."/>
            <person name="Tomkins J.P."/>
            <person name="Vallenet D."/>
            <person name="Valverde C."/>
            <person name="Wall L.G."/>
            <person name="Wang Y."/>
            <person name="Medigue C."/>
            <person name="Benson D.R."/>
        </authorList>
    </citation>
    <scope>NUCLEOTIDE SEQUENCE [LARGE SCALE GENOMIC DNA]</scope>
    <source>
        <strain evidence="2">DSM 45986 / CECT 9034 / ACN14a</strain>
    </source>
</reference>
<gene>
    <name evidence="1" type="ordered locus">FRAAL1677</name>
</gene>
<dbReference type="KEGG" id="fal:FRAAL1677"/>
<dbReference type="Proteomes" id="UP000000657">
    <property type="component" value="Chromosome"/>
</dbReference>
<dbReference type="AlphaFoldDB" id="Q0RQ46"/>
<dbReference type="RefSeq" id="WP_011602864.1">
    <property type="nucleotide sequence ID" value="NC_008278.1"/>
</dbReference>
<dbReference type="OrthoDB" id="3390084at2"/>